<dbReference type="PANTHER" id="PTHR46669:SF1">
    <property type="entry name" value="LEUCINE-RICH PPR MOTIF-CONTAINING PROTEIN, MITOCHONDRIAL"/>
    <property type="match status" value="1"/>
</dbReference>
<gene>
    <name evidence="2" type="ORF">O3P69_011263</name>
</gene>
<feature type="compositionally biased region" description="Polar residues" evidence="1">
    <location>
        <begin position="308"/>
        <end position="317"/>
    </location>
</feature>
<dbReference type="GO" id="GO:0005739">
    <property type="term" value="C:mitochondrion"/>
    <property type="evidence" value="ECO:0007669"/>
    <property type="project" value="TreeGrafter"/>
</dbReference>
<dbReference type="GO" id="GO:0005634">
    <property type="term" value="C:nucleus"/>
    <property type="evidence" value="ECO:0007669"/>
    <property type="project" value="TreeGrafter"/>
</dbReference>
<name>A0AAW0SI64_SCYPA</name>
<dbReference type="Proteomes" id="UP001487740">
    <property type="component" value="Unassembled WGS sequence"/>
</dbReference>
<dbReference type="GO" id="GO:0003730">
    <property type="term" value="F:mRNA 3'-UTR binding"/>
    <property type="evidence" value="ECO:0007669"/>
    <property type="project" value="TreeGrafter"/>
</dbReference>
<sequence>MWFPHPPTDQVLQLIEESGMKADISRLALRLIHCGRVKEAVHLVLSLPFLRTNNHLYSNAAIYLREIVHTRTAPGVVVDVCHHLQEEGINQFALQVALEHTLRERWEELAWAIAQEPAQLLECVQLMLQLGEAPSLVTLRTHIIPGLSLSQPHLALQMLQNTGLSATAAATPLLMVLVKNNMMEQAIKFVKETKVPLNVGDTLSTLAPAWHSNPKSIISLLALLMHHGQEPSSKNTDDWGGQFLLSLVATRAGLAVHHIHPLFQELRKHGIGVSEHSADLLVKQLSQPLQKAVKDNLSLVLQPALDQPPQQSISEQLHQQHHSTLPHPAQYE</sequence>
<organism evidence="2 3">
    <name type="scientific">Scylla paramamosain</name>
    <name type="common">Mud crab</name>
    <dbReference type="NCBI Taxonomy" id="85552"/>
    <lineage>
        <taxon>Eukaryota</taxon>
        <taxon>Metazoa</taxon>
        <taxon>Ecdysozoa</taxon>
        <taxon>Arthropoda</taxon>
        <taxon>Crustacea</taxon>
        <taxon>Multicrustacea</taxon>
        <taxon>Malacostraca</taxon>
        <taxon>Eumalacostraca</taxon>
        <taxon>Eucarida</taxon>
        <taxon>Decapoda</taxon>
        <taxon>Pleocyemata</taxon>
        <taxon>Brachyura</taxon>
        <taxon>Eubrachyura</taxon>
        <taxon>Portunoidea</taxon>
        <taxon>Portunidae</taxon>
        <taxon>Portuninae</taxon>
        <taxon>Scylla</taxon>
    </lineage>
</organism>
<evidence type="ECO:0000313" key="3">
    <source>
        <dbReference type="Proteomes" id="UP001487740"/>
    </source>
</evidence>
<dbReference type="InterPro" id="IPR033490">
    <property type="entry name" value="LRP130"/>
</dbReference>
<feature type="region of interest" description="Disordered" evidence="1">
    <location>
        <begin position="308"/>
        <end position="332"/>
    </location>
</feature>
<dbReference type="EMBL" id="JARAKH010000244">
    <property type="protein sequence ID" value="KAK8374699.1"/>
    <property type="molecule type" value="Genomic_DNA"/>
</dbReference>
<evidence type="ECO:0000256" key="1">
    <source>
        <dbReference type="SAM" id="MobiDB-lite"/>
    </source>
</evidence>
<reference evidence="2 3" key="1">
    <citation type="submission" date="2023-03" db="EMBL/GenBank/DDBJ databases">
        <title>High-quality genome of Scylla paramamosain provides insights in environmental adaptation.</title>
        <authorList>
            <person name="Zhang L."/>
        </authorList>
    </citation>
    <scope>NUCLEOTIDE SEQUENCE [LARGE SCALE GENOMIC DNA]</scope>
    <source>
        <strain evidence="2">LZ_2023a</strain>
        <tissue evidence="2">Muscle</tissue>
    </source>
</reference>
<evidence type="ECO:0000313" key="2">
    <source>
        <dbReference type="EMBL" id="KAK8374699.1"/>
    </source>
</evidence>
<accession>A0AAW0SI64</accession>
<dbReference type="GO" id="GO:0070129">
    <property type="term" value="P:regulation of mitochondrial translation"/>
    <property type="evidence" value="ECO:0007669"/>
    <property type="project" value="TreeGrafter"/>
</dbReference>
<proteinExistence type="predicted"/>
<protein>
    <submittedName>
        <fullName evidence="2">Uncharacterized protein</fullName>
    </submittedName>
</protein>
<dbReference type="AlphaFoldDB" id="A0AAW0SI64"/>
<dbReference type="PANTHER" id="PTHR46669">
    <property type="entry name" value="LEUCINE-RICH PPR MOTIF-CONTAINING PROTEIN, MITOCHONDRIAL"/>
    <property type="match status" value="1"/>
</dbReference>
<comment type="caution">
    <text evidence="2">The sequence shown here is derived from an EMBL/GenBank/DDBJ whole genome shotgun (WGS) entry which is preliminary data.</text>
</comment>
<keyword evidence="3" id="KW-1185">Reference proteome</keyword>